<evidence type="ECO:0000313" key="7">
    <source>
        <dbReference type="Proteomes" id="UP000664132"/>
    </source>
</evidence>
<reference evidence="6" key="1">
    <citation type="submission" date="2021-02" db="EMBL/GenBank/DDBJ databases">
        <title>Genome sequence Cadophora malorum strain M34.</title>
        <authorList>
            <person name="Stefanovic E."/>
            <person name="Vu D."/>
            <person name="Scully C."/>
            <person name="Dijksterhuis J."/>
            <person name="Roader J."/>
            <person name="Houbraken J."/>
        </authorList>
    </citation>
    <scope>NUCLEOTIDE SEQUENCE</scope>
    <source>
        <strain evidence="6">M34</strain>
    </source>
</reference>
<evidence type="ECO:0000256" key="3">
    <source>
        <dbReference type="ARBA" id="ARBA00022840"/>
    </source>
</evidence>
<dbReference type="GO" id="GO:0005524">
    <property type="term" value="F:ATP binding"/>
    <property type="evidence" value="ECO:0007669"/>
    <property type="project" value="UniProtKB-KW"/>
</dbReference>
<dbReference type="SUPFAM" id="SSF56112">
    <property type="entry name" value="Protein kinase-like (PK-like)"/>
    <property type="match status" value="1"/>
</dbReference>
<keyword evidence="2" id="KW-0547">Nucleotide-binding</keyword>
<accession>A0A8H7TFJ7</accession>
<comment type="caution">
    <text evidence="6">The sequence shown here is derived from an EMBL/GenBank/DDBJ whole genome shotgun (WGS) entry which is preliminary data.</text>
</comment>
<feature type="non-terminal residue" evidence="6">
    <location>
        <position position="384"/>
    </location>
</feature>
<feature type="region of interest" description="Disordered" evidence="4">
    <location>
        <begin position="80"/>
        <end position="118"/>
    </location>
</feature>
<dbReference type="InterPro" id="IPR011009">
    <property type="entry name" value="Kinase-like_dom_sf"/>
</dbReference>
<dbReference type="PANTHER" id="PTHR45832">
    <property type="entry name" value="SERINE/THREONINE-PROTEIN KINASE SAMKA-RELATED-RELATED"/>
    <property type="match status" value="1"/>
</dbReference>
<evidence type="ECO:0000256" key="1">
    <source>
        <dbReference type="ARBA" id="ARBA00008874"/>
    </source>
</evidence>
<evidence type="ECO:0000256" key="2">
    <source>
        <dbReference type="ARBA" id="ARBA00022741"/>
    </source>
</evidence>
<gene>
    <name evidence="6" type="ORF">IFR04_006254</name>
</gene>
<dbReference type="InterPro" id="IPR000719">
    <property type="entry name" value="Prot_kinase_dom"/>
</dbReference>
<dbReference type="PROSITE" id="PS50011">
    <property type="entry name" value="PROTEIN_KINASE_DOM"/>
    <property type="match status" value="1"/>
</dbReference>
<organism evidence="6 7">
    <name type="scientific">Cadophora malorum</name>
    <dbReference type="NCBI Taxonomy" id="108018"/>
    <lineage>
        <taxon>Eukaryota</taxon>
        <taxon>Fungi</taxon>
        <taxon>Dikarya</taxon>
        <taxon>Ascomycota</taxon>
        <taxon>Pezizomycotina</taxon>
        <taxon>Leotiomycetes</taxon>
        <taxon>Helotiales</taxon>
        <taxon>Ploettnerulaceae</taxon>
        <taxon>Cadophora</taxon>
    </lineage>
</organism>
<proteinExistence type="inferred from homology"/>
<dbReference type="GO" id="GO:0004672">
    <property type="term" value="F:protein kinase activity"/>
    <property type="evidence" value="ECO:0007669"/>
    <property type="project" value="InterPro"/>
</dbReference>
<dbReference type="PANTHER" id="PTHR45832:SF22">
    <property type="entry name" value="SERINE_THREONINE-PROTEIN KINASE SAMKA-RELATED"/>
    <property type="match status" value="1"/>
</dbReference>
<dbReference type="SMART" id="SM00220">
    <property type="entry name" value="S_TKc"/>
    <property type="match status" value="1"/>
</dbReference>
<evidence type="ECO:0000256" key="4">
    <source>
        <dbReference type="SAM" id="MobiDB-lite"/>
    </source>
</evidence>
<keyword evidence="3" id="KW-0067">ATP-binding</keyword>
<sequence>KLTPSTRPSTSSRMWTVTTLTHALPHFSLALRPSQLDYRSVSNLSFPHRRGPQYNMDSQSRRFTAVDFSKAQGEAPLHAAHYTPDEQLQRSSSPGRNLPLGNSPIRSSKKRYRASDDEEDPIATAEIFKAQAYERNLPRDFQVRMGSPWDCYRKVLDVEHLDNSITVAERKAPHSGLVAIKVFPSAVAEKALERHQRVTHENIVDVLDAFTTDTFLYIVLEHLPISLLQIVEGAKYPSELQLAAILKQIICGLVYLEREKFQHGSLHCSVILLSAQGNLKITNLQCCETVDGKGEPRDVRALSSIMMELMQKYVKDDGAVGVDNLRRWHSDGDAVAFLSETTSAASALELQDHALLRRRTRKEDLLGLIFSAEVTAPRSYSCSA</sequence>
<dbReference type="OrthoDB" id="4062651at2759"/>
<keyword evidence="7" id="KW-1185">Reference proteome</keyword>
<name>A0A8H7TFJ7_9HELO</name>
<dbReference type="AlphaFoldDB" id="A0A8H7TFJ7"/>
<dbReference type="Proteomes" id="UP000664132">
    <property type="component" value="Unassembled WGS sequence"/>
</dbReference>
<dbReference type="EMBL" id="JAFJYH010000080">
    <property type="protein sequence ID" value="KAG4420664.1"/>
    <property type="molecule type" value="Genomic_DNA"/>
</dbReference>
<evidence type="ECO:0000259" key="5">
    <source>
        <dbReference type="PROSITE" id="PS50011"/>
    </source>
</evidence>
<comment type="similarity">
    <text evidence="1">Belongs to the protein kinase superfamily. STE Ser/Thr protein kinase family. STE20 subfamily.</text>
</comment>
<protein>
    <recommendedName>
        <fullName evidence="5">Protein kinase domain-containing protein</fullName>
    </recommendedName>
</protein>
<dbReference type="Pfam" id="PF00069">
    <property type="entry name" value="Pkinase"/>
    <property type="match status" value="1"/>
</dbReference>
<evidence type="ECO:0000313" key="6">
    <source>
        <dbReference type="EMBL" id="KAG4420664.1"/>
    </source>
</evidence>
<dbReference type="Gene3D" id="1.10.510.10">
    <property type="entry name" value="Transferase(Phosphotransferase) domain 1"/>
    <property type="match status" value="1"/>
</dbReference>
<dbReference type="InterPro" id="IPR051931">
    <property type="entry name" value="PAK3-like"/>
</dbReference>
<feature type="domain" description="Protein kinase" evidence="5">
    <location>
        <begin position="141"/>
        <end position="384"/>
    </location>
</feature>